<proteinExistence type="predicted"/>
<protein>
    <submittedName>
        <fullName evidence="1">Sugar-phosphatase</fullName>
    </submittedName>
</protein>
<dbReference type="EMBL" id="NIBG01000003">
    <property type="protein sequence ID" value="PAB60469.1"/>
    <property type="molecule type" value="Genomic_DNA"/>
</dbReference>
<dbReference type="Gene3D" id="3.40.50.1000">
    <property type="entry name" value="HAD superfamily/HAD-like"/>
    <property type="match status" value="1"/>
</dbReference>
<dbReference type="AlphaFoldDB" id="A0A267MLK6"/>
<dbReference type="SFLD" id="SFLDS00003">
    <property type="entry name" value="Haloacid_Dehalogenase"/>
    <property type="match status" value="1"/>
</dbReference>
<sequence>MYKLIALDMDGTLLNSNKEISKENYEAIKKARENGVKVVLATGRPVDGVKKYLEELDMVSDEEYVAAYNGAVIQNGKSGDIISKIPLNLDCYKELYELSKELEVNIHALTEKGVTTPKYNEYTEVEATINEIPLMVEEVSDIDENETIIKVMFIDDPKKLDDITDKIPEHIKEKYTVVRTYPIFLEFLDKRVDKAFGVKTIAENLNIKQEEIICVGDAGNDLGMVKYAGLGVAMDNAFDEVKEIANYVTLSNDNHGVAHVIEKFILNMGA</sequence>
<reference evidence="1 2" key="1">
    <citation type="submission" date="2017-06" db="EMBL/GenBank/DDBJ databases">
        <title>Draft genome sequence of anaerobic fermentative bacterium Anaeromicrobium sediminis DY2726D isolated from West Pacific Ocean sediments.</title>
        <authorList>
            <person name="Zeng X."/>
        </authorList>
    </citation>
    <scope>NUCLEOTIDE SEQUENCE [LARGE SCALE GENOMIC DNA]</scope>
    <source>
        <strain evidence="1 2">DY2726D</strain>
    </source>
</reference>
<dbReference type="NCBIfam" id="TIGR01484">
    <property type="entry name" value="HAD-SF-IIB"/>
    <property type="match status" value="1"/>
</dbReference>
<dbReference type="PROSITE" id="PS01228">
    <property type="entry name" value="COF_1"/>
    <property type="match status" value="1"/>
</dbReference>
<dbReference type="PANTHER" id="PTHR10000">
    <property type="entry name" value="PHOSPHOSERINE PHOSPHATASE"/>
    <property type="match status" value="1"/>
</dbReference>
<organism evidence="1 2">
    <name type="scientific">Anaeromicrobium sediminis</name>
    <dbReference type="NCBI Taxonomy" id="1478221"/>
    <lineage>
        <taxon>Bacteria</taxon>
        <taxon>Bacillati</taxon>
        <taxon>Bacillota</taxon>
        <taxon>Clostridia</taxon>
        <taxon>Peptostreptococcales</taxon>
        <taxon>Thermotaleaceae</taxon>
        <taxon>Anaeromicrobium</taxon>
    </lineage>
</organism>
<evidence type="ECO:0000313" key="2">
    <source>
        <dbReference type="Proteomes" id="UP000216024"/>
    </source>
</evidence>
<dbReference type="GO" id="GO:0000287">
    <property type="term" value="F:magnesium ion binding"/>
    <property type="evidence" value="ECO:0007669"/>
    <property type="project" value="TreeGrafter"/>
</dbReference>
<dbReference type="CDD" id="cd07516">
    <property type="entry name" value="HAD_Pase"/>
    <property type="match status" value="1"/>
</dbReference>
<dbReference type="SFLD" id="SFLDG01144">
    <property type="entry name" value="C2.B.4:_PGP_Like"/>
    <property type="match status" value="1"/>
</dbReference>
<gene>
    <name evidence="1" type="ORF">CCE28_06115</name>
</gene>
<dbReference type="PANTHER" id="PTHR10000:SF8">
    <property type="entry name" value="HAD SUPERFAMILY HYDROLASE-LIKE, TYPE 3"/>
    <property type="match status" value="1"/>
</dbReference>
<dbReference type="NCBIfam" id="TIGR00099">
    <property type="entry name" value="Cof-subfamily"/>
    <property type="match status" value="1"/>
</dbReference>
<dbReference type="InterPro" id="IPR006379">
    <property type="entry name" value="HAD-SF_hydro_IIB"/>
</dbReference>
<comment type="caution">
    <text evidence="1">The sequence shown here is derived from an EMBL/GenBank/DDBJ whole genome shotgun (WGS) entry which is preliminary data.</text>
</comment>
<dbReference type="NCBIfam" id="NF007806">
    <property type="entry name" value="PRK10513.1"/>
    <property type="match status" value="1"/>
</dbReference>
<dbReference type="Proteomes" id="UP000216024">
    <property type="component" value="Unassembled WGS sequence"/>
</dbReference>
<dbReference type="OrthoDB" id="9781413at2"/>
<accession>A0A267MLK6</accession>
<dbReference type="GO" id="GO:0016791">
    <property type="term" value="F:phosphatase activity"/>
    <property type="evidence" value="ECO:0007669"/>
    <property type="project" value="TreeGrafter"/>
</dbReference>
<dbReference type="InterPro" id="IPR036412">
    <property type="entry name" value="HAD-like_sf"/>
</dbReference>
<dbReference type="SUPFAM" id="SSF56784">
    <property type="entry name" value="HAD-like"/>
    <property type="match status" value="1"/>
</dbReference>
<dbReference type="GO" id="GO:0005829">
    <property type="term" value="C:cytosol"/>
    <property type="evidence" value="ECO:0007669"/>
    <property type="project" value="TreeGrafter"/>
</dbReference>
<dbReference type="InterPro" id="IPR023214">
    <property type="entry name" value="HAD_sf"/>
</dbReference>
<dbReference type="RefSeq" id="WP_095132009.1">
    <property type="nucleotide sequence ID" value="NZ_NIBG01000003.1"/>
</dbReference>
<dbReference type="Pfam" id="PF08282">
    <property type="entry name" value="Hydrolase_3"/>
    <property type="match status" value="1"/>
</dbReference>
<name>A0A267MLK6_9FIRM</name>
<dbReference type="Gene3D" id="3.30.1240.10">
    <property type="match status" value="1"/>
</dbReference>
<keyword evidence="2" id="KW-1185">Reference proteome</keyword>
<evidence type="ECO:0000313" key="1">
    <source>
        <dbReference type="EMBL" id="PAB60469.1"/>
    </source>
</evidence>
<dbReference type="InterPro" id="IPR000150">
    <property type="entry name" value="Cof"/>
</dbReference>
<dbReference type="SFLD" id="SFLDG01140">
    <property type="entry name" value="C2.B:_Phosphomannomutase_and_P"/>
    <property type="match status" value="1"/>
</dbReference>